<proteinExistence type="predicted"/>
<organism evidence="1 2">
    <name type="scientific">Clostridium simiarum</name>
    <dbReference type="NCBI Taxonomy" id="2841506"/>
    <lineage>
        <taxon>Bacteria</taxon>
        <taxon>Bacillati</taxon>
        <taxon>Bacillota</taxon>
        <taxon>Clostridia</taxon>
        <taxon>Eubacteriales</taxon>
        <taxon>Clostridiaceae</taxon>
        <taxon>Clostridium</taxon>
    </lineage>
</organism>
<protein>
    <submittedName>
        <fullName evidence="1">Uncharacterized protein</fullName>
    </submittedName>
</protein>
<dbReference type="Proteomes" id="UP000736583">
    <property type="component" value="Unassembled WGS sequence"/>
</dbReference>
<dbReference type="EMBL" id="JAHLQL010000002">
    <property type="protein sequence ID" value="MBU5592070.1"/>
    <property type="molecule type" value="Genomic_DNA"/>
</dbReference>
<name>A0ABS6F2F1_9CLOT</name>
<dbReference type="RefSeq" id="WP_216456942.1">
    <property type="nucleotide sequence ID" value="NZ_JAHLQL010000002.1"/>
</dbReference>
<evidence type="ECO:0000313" key="1">
    <source>
        <dbReference type="EMBL" id="MBU5592070.1"/>
    </source>
</evidence>
<evidence type="ECO:0000313" key="2">
    <source>
        <dbReference type="Proteomes" id="UP000736583"/>
    </source>
</evidence>
<comment type="caution">
    <text evidence="1">The sequence shown here is derived from an EMBL/GenBank/DDBJ whole genome shotgun (WGS) entry which is preliminary data.</text>
</comment>
<sequence length="456" mass="53973">MRYIGPFLRINNLSKEIIESQLFHFAKESTKHIILKSKCGINIPLKELKIKSFSNIDITTFKEISPLLCVYKRSSTKLLTHKNNMFWDEDSFKKEVTISSNGYLTLCLLELAKYYKNFENIDKELYTLHHMYMELSRAQLDFYSSYLRNEEGLFVDKKDISDDITNELKFEDKNKKFKYSNQILMMNCYALYAKLSENKEAEIYENFSNDILNMILNYREEIYNLSLNEKINILSLLNIYLRFNEHNDVLLLSIDLMDLIYEQLKECTDSISISNTSLAFMTSMLFKHNTGISKYDEFNEDLYEKLLDLYDDERGIMIKTQSKKEIDYTSHEIVFYTLALLLKDKYNSDECNNLKTESIYRKQLINSGVICSWPDSPTLNSVERYKNYSLKSEDLIDEMYFKLPTIPSPESSGMAPVMLKNINYNTKKDEFNVNKQVFESTKYFQILFYMIYFPSI</sequence>
<gene>
    <name evidence="1" type="ORF">KQI89_09835</name>
</gene>
<reference evidence="1 2" key="1">
    <citation type="submission" date="2021-06" db="EMBL/GenBank/DDBJ databases">
        <authorList>
            <person name="Sun Q."/>
            <person name="Li D."/>
        </authorList>
    </citation>
    <scope>NUCLEOTIDE SEQUENCE [LARGE SCALE GENOMIC DNA]</scope>
    <source>
        <strain evidence="1 2">MSJ-4</strain>
    </source>
</reference>
<keyword evidence="2" id="KW-1185">Reference proteome</keyword>
<accession>A0ABS6F2F1</accession>